<accession>A0A0R3SSE8</accession>
<feature type="region of interest" description="Disordered" evidence="1">
    <location>
        <begin position="113"/>
        <end position="160"/>
    </location>
</feature>
<evidence type="ECO:0000313" key="4">
    <source>
        <dbReference type="WBParaSite" id="HDID_0000821601-mRNA-1"/>
    </source>
</evidence>
<dbReference type="OrthoDB" id="10478399at2759"/>
<dbReference type="EMBL" id="UYSG01011047">
    <property type="protein sequence ID" value="VDL60532.1"/>
    <property type="molecule type" value="Genomic_DNA"/>
</dbReference>
<proteinExistence type="predicted"/>
<gene>
    <name evidence="2" type="ORF">HDID_LOCUS8214</name>
</gene>
<dbReference type="AlphaFoldDB" id="A0A0R3SSE8"/>
<evidence type="ECO:0000256" key="1">
    <source>
        <dbReference type="SAM" id="MobiDB-lite"/>
    </source>
</evidence>
<sequence length="160" mass="16322">MGPVGSPGMPQTFKNCKASVCHNGPYTGYGCSNGICHYICHGSACTQVGGPMVGPSPFPGRHIGNPFSMGNAFGMQDPNFGGFGGGMMPGMSGPGPNMMDPFSNPSFGGYDGYGYGQDMGPLSSGSSRRGRSKRESCSSSDCEDDDKSGESGKTNSGSAN</sequence>
<organism evidence="4">
    <name type="scientific">Hymenolepis diminuta</name>
    <name type="common">Rat tapeworm</name>
    <dbReference type="NCBI Taxonomy" id="6216"/>
    <lineage>
        <taxon>Eukaryota</taxon>
        <taxon>Metazoa</taxon>
        <taxon>Spiralia</taxon>
        <taxon>Lophotrochozoa</taxon>
        <taxon>Platyhelminthes</taxon>
        <taxon>Cestoda</taxon>
        <taxon>Eucestoda</taxon>
        <taxon>Cyclophyllidea</taxon>
        <taxon>Hymenolepididae</taxon>
        <taxon>Hymenolepis</taxon>
    </lineage>
</organism>
<name>A0A0R3SSE8_HYMDI</name>
<dbReference type="Proteomes" id="UP000274504">
    <property type="component" value="Unassembled WGS sequence"/>
</dbReference>
<protein>
    <submittedName>
        <fullName evidence="4">EB domain-containing protein</fullName>
    </submittedName>
</protein>
<reference evidence="4" key="1">
    <citation type="submission" date="2017-02" db="UniProtKB">
        <authorList>
            <consortium name="WormBaseParasite"/>
        </authorList>
    </citation>
    <scope>IDENTIFICATION</scope>
</reference>
<evidence type="ECO:0000313" key="2">
    <source>
        <dbReference type="EMBL" id="VDL60532.1"/>
    </source>
</evidence>
<dbReference type="WBParaSite" id="HDID_0000821601-mRNA-1">
    <property type="protein sequence ID" value="HDID_0000821601-mRNA-1"/>
    <property type="gene ID" value="HDID_0000821601"/>
</dbReference>
<evidence type="ECO:0000313" key="3">
    <source>
        <dbReference type="Proteomes" id="UP000274504"/>
    </source>
</evidence>
<reference evidence="2 3" key="2">
    <citation type="submission" date="2018-11" db="EMBL/GenBank/DDBJ databases">
        <authorList>
            <consortium name="Pathogen Informatics"/>
        </authorList>
    </citation>
    <scope>NUCLEOTIDE SEQUENCE [LARGE SCALE GENOMIC DNA]</scope>
</reference>